<comment type="caution">
    <text evidence="1">The sequence shown here is derived from an EMBL/GenBank/DDBJ whole genome shotgun (WGS) entry which is preliminary data.</text>
</comment>
<evidence type="ECO:0000313" key="1">
    <source>
        <dbReference type="EMBL" id="MBB5364640.1"/>
    </source>
</evidence>
<organism evidence="1 2">
    <name type="scientific">Deinococcus humi</name>
    <dbReference type="NCBI Taxonomy" id="662880"/>
    <lineage>
        <taxon>Bacteria</taxon>
        <taxon>Thermotogati</taxon>
        <taxon>Deinococcota</taxon>
        <taxon>Deinococci</taxon>
        <taxon>Deinococcales</taxon>
        <taxon>Deinococcaceae</taxon>
        <taxon>Deinococcus</taxon>
    </lineage>
</organism>
<sequence>MPSSDYGGDTWGGNLSFERLFTEEAQVVDLDATMEVTLVPEGPLIDGSKGSTTTRTTQVTRGLSDIPVGYYKVSAALKYANGTKTPLRVCQTNTEQALGSTTMMLFREFDTCGHSGTLRQTPIWLLKP</sequence>
<dbReference type="RefSeq" id="WP_184135283.1">
    <property type="nucleotide sequence ID" value="NZ_JACHFL010000011.1"/>
</dbReference>
<name>A0A7W8JWS0_9DEIO</name>
<reference evidence="1 2" key="1">
    <citation type="submission" date="2020-08" db="EMBL/GenBank/DDBJ databases">
        <title>Genomic Encyclopedia of Type Strains, Phase IV (KMG-IV): sequencing the most valuable type-strain genomes for metagenomic binning, comparative biology and taxonomic classification.</title>
        <authorList>
            <person name="Goeker M."/>
        </authorList>
    </citation>
    <scope>NUCLEOTIDE SEQUENCE [LARGE SCALE GENOMIC DNA]</scope>
    <source>
        <strain evidence="1 2">DSM 27939</strain>
    </source>
</reference>
<evidence type="ECO:0000313" key="2">
    <source>
        <dbReference type="Proteomes" id="UP000552709"/>
    </source>
</evidence>
<proteinExistence type="predicted"/>
<protein>
    <submittedName>
        <fullName evidence="1">Uncharacterized protein</fullName>
    </submittedName>
</protein>
<keyword evidence="2" id="KW-1185">Reference proteome</keyword>
<gene>
    <name evidence="1" type="ORF">HNQ08_003753</name>
</gene>
<dbReference type="Proteomes" id="UP000552709">
    <property type="component" value="Unassembled WGS sequence"/>
</dbReference>
<accession>A0A7W8JWS0</accession>
<dbReference type="EMBL" id="JACHFL010000011">
    <property type="protein sequence ID" value="MBB5364640.1"/>
    <property type="molecule type" value="Genomic_DNA"/>
</dbReference>
<dbReference type="AlphaFoldDB" id="A0A7W8JWS0"/>